<accession>A0A0D2NT11</accession>
<dbReference type="EMBL" id="KN817574">
    <property type="protein sequence ID" value="KJA19701.1"/>
    <property type="molecule type" value="Genomic_DNA"/>
</dbReference>
<name>A0A0D2NT11_HYPSF</name>
<proteinExistence type="predicted"/>
<gene>
    <name evidence="1" type="ORF">HYPSUDRAFT_853611</name>
</gene>
<reference evidence="2" key="1">
    <citation type="submission" date="2014-04" db="EMBL/GenBank/DDBJ databases">
        <title>Evolutionary Origins and Diversification of the Mycorrhizal Mutualists.</title>
        <authorList>
            <consortium name="DOE Joint Genome Institute"/>
            <consortium name="Mycorrhizal Genomics Consortium"/>
            <person name="Kohler A."/>
            <person name="Kuo A."/>
            <person name="Nagy L.G."/>
            <person name="Floudas D."/>
            <person name="Copeland A."/>
            <person name="Barry K.W."/>
            <person name="Cichocki N."/>
            <person name="Veneault-Fourrey C."/>
            <person name="LaButti K."/>
            <person name="Lindquist E.A."/>
            <person name="Lipzen A."/>
            <person name="Lundell T."/>
            <person name="Morin E."/>
            <person name="Murat C."/>
            <person name="Riley R."/>
            <person name="Ohm R."/>
            <person name="Sun H."/>
            <person name="Tunlid A."/>
            <person name="Henrissat B."/>
            <person name="Grigoriev I.V."/>
            <person name="Hibbett D.S."/>
            <person name="Martin F."/>
        </authorList>
    </citation>
    <scope>NUCLEOTIDE SEQUENCE [LARGE SCALE GENOMIC DNA]</scope>
    <source>
        <strain evidence="2">FD-334 SS-4</strain>
    </source>
</reference>
<dbReference type="Proteomes" id="UP000054270">
    <property type="component" value="Unassembled WGS sequence"/>
</dbReference>
<dbReference type="AlphaFoldDB" id="A0A0D2NT11"/>
<organism evidence="1 2">
    <name type="scientific">Hypholoma sublateritium (strain FD-334 SS-4)</name>
    <dbReference type="NCBI Taxonomy" id="945553"/>
    <lineage>
        <taxon>Eukaryota</taxon>
        <taxon>Fungi</taxon>
        <taxon>Dikarya</taxon>
        <taxon>Basidiomycota</taxon>
        <taxon>Agaricomycotina</taxon>
        <taxon>Agaricomycetes</taxon>
        <taxon>Agaricomycetidae</taxon>
        <taxon>Agaricales</taxon>
        <taxon>Agaricineae</taxon>
        <taxon>Strophariaceae</taxon>
        <taxon>Hypholoma</taxon>
    </lineage>
</organism>
<evidence type="ECO:0000313" key="1">
    <source>
        <dbReference type="EMBL" id="KJA19701.1"/>
    </source>
</evidence>
<sequence>MPPLVDLYPQISGRSWPASMYVVDMIPHFALMDRLKREGKGNYEARFMDVFSQPPPPMNTYHDQVRRWTKADATARKQAISAGRTSSGEWSTFC</sequence>
<keyword evidence="2" id="KW-1185">Reference proteome</keyword>
<evidence type="ECO:0000313" key="2">
    <source>
        <dbReference type="Proteomes" id="UP000054270"/>
    </source>
</evidence>
<protein>
    <submittedName>
        <fullName evidence="1">Uncharacterized protein</fullName>
    </submittedName>
</protein>